<accession>A0A9N9Q625</accession>
<dbReference type="Proteomes" id="UP000701801">
    <property type="component" value="Unassembled WGS sequence"/>
</dbReference>
<protein>
    <submittedName>
        <fullName evidence="1">Uncharacterized protein</fullName>
    </submittedName>
</protein>
<sequence length="97" mass="11048">MGHIKETAAINGVHLPIRPILLGGYTRKVTSPPEKHIPRTTSRYRKAYHIKSLCLAIIEHHQAKRTNHTLVLSKDFWLNSLSDIIIVSDWSADLRAE</sequence>
<organism evidence="1 2">
    <name type="scientific">Hymenoscyphus albidus</name>
    <dbReference type="NCBI Taxonomy" id="595503"/>
    <lineage>
        <taxon>Eukaryota</taxon>
        <taxon>Fungi</taxon>
        <taxon>Dikarya</taxon>
        <taxon>Ascomycota</taxon>
        <taxon>Pezizomycotina</taxon>
        <taxon>Leotiomycetes</taxon>
        <taxon>Helotiales</taxon>
        <taxon>Helotiaceae</taxon>
        <taxon>Hymenoscyphus</taxon>
    </lineage>
</organism>
<comment type="caution">
    <text evidence="1">The sequence shown here is derived from an EMBL/GenBank/DDBJ whole genome shotgun (WGS) entry which is preliminary data.</text>
</comment>
<dbReference type="EMBL" id="CAJVRM010000451">
    <property type="protein sequence ID" value="CAG8981165.1"/>
    <property type="molecule type" value="Genomic_DNA"/>
</dbReference>
<gene>
    <name evidence="1" type="ORF">HYALB_00005880</name>
</gene>
<name>A0A9N9Q625_9HELO</name>
<evidence type="ECO:0000313" key="1">
    <source>
        <dbReference type="EMBL" id="CAG8981165.1"/>
    </source>
</evidence>
<proteinExistence type="predicted"/>
<evidence type="ECO:0000313" key="2">
    <source>
        <dbReference type="Proteomes" id="UP000701801"/>
    </source>
</evidence>
<reference evidence="1" key="1">
    <citation type="submission" date="2021-07" db="EMBL/GenBank/DDBJ databases">
        <authorList>
            <person name="Durling M."/>
        </authorList>
    </citation>
    <scope>NUCLEOTIDE SEQUENCE</scope>
</reference>
<dbReference type="AlphaFoldDB" id="A0A9N9Q625"/>
<keyword evidence="2" id="KW-1185">Reference proteome</keyword>